<dbReference type="PANTHER" id="PTHR46361">
    <property type="entry name" value="ELECTRON CARRIER/ PROTEIN DISULFIDE OXIDOREDUCTASE"/>
    <property type="match status" value="1"/>
</dbReference>
<dbReference type="EMBL" id="QGNW01001100">
    <property type="protein sequence ID" value="RVW56005.1"/>
    <property type="molecule type" value="Genomic_DNA"/>
</dbReference>
<feature type="compositionally biased region" description="Basic and acidic residues" evidence="1">
    <location>
        <begin position="22"/>
        <end position="31"/>
    </location>
</feature>
<proteinExistence type="predicted"/>
<dbReference type="Proteomes" id="UP000288805">
    <property type="component" value="Unassembled WGS sequence"/>
</dbReference>
<keyword evidence="2" id="KW-1133">Transmembrane helix</keyword>
<gene>
    <name evidence="4" type="ORF">CK203_106378</name>
</gene>
<sequence length="466" mass="52848">MKALRISEESPNPDSDEGLDDSNNKVDDRVMSTRPLDLDTETQEEDVHAAQDDEDKNKTGVKEVVDSPKEGEAKEASQKPVERSAWNPLNYIKISREVDAENKTEQKEEIIENLHVQWRRLRYVEINIDVYPSRKLELEKIAGSCAVPKLFFNEVLIGGLNEMTCPSSGAIDELAAIVLKMKESIVVKDRFLSNAQVHPTAFWASEAVDFISEDQYLEREEAIEFGRKLAPYTSEDGKHVDYRSIHGSEEFARYLRIVEELQRVDLQDMPREEKLAFFINLYNMMAIHGILVWGFPVGPLERRKLLGEFKYVVGGCTYSLSVIANGILRGNQRPPYNLIKPFGMRDRRAKVALPYPEPLIHFALVFGTRSGPPLKCYSPGNIDQELVEAARNFVRSGGLILDVNAKVVSASKLLKWYSVDFGKNEVEVLKHAANYLEPPISEELLEVLATGQLKVIYQPYDWGLNC</sequence>
<accession>A0A438F7M6</accession>
<protein>
    <recommendedName>
        <fullName evidence="3">DUF547 domain-containing protein</fullName>
    </recommendedName>
</protein>
<feature type="compositionally biased region" description="Basic and acidic residues" evidence="1">
    <location>
        <begin position="45"/>
        <end position="81"/>
    </location>
</feature>
<evidence type="ECO:0000313" key="4">
    <source>
        <dbReference type="EMBL" id="RVW56005.1"/>
    </source>
</evidence>
<feature type="region of interest" description="Disordered" evidence="1">
    <location>
        <begin position="1"/>
        <end position="81"/>
    </location>
</feature>
<feature type="domain" description="DUF547" evidence="3">
    <location>
        <begin position="267"/>
        <end position="394"/>
    </location>
</feature>
<evidence type="ECO:0000259" key="3">
    <source>
        <dbReference type="Pfam" id="PF04784"/>
    </source>
</evidence>
<dbReference type="Pfam" id="PF04784">
    <property type="entry name" value="DUF547"/>
    <property type="match status" value="1"/>
</dbReference>
<reference evidence="4 5" key="1">
    <citation type="journal article" date="2018" name="PLoS Genet.">
        <title>Population sequencing reveals clonal diversity and ancestral inbreeding in the grapevine cultivar Chardonnay.</title>
        <authorList>
            <person name="Roach M.J."/>
            <person name="Johnson D.L."/>
            <person name="Bohlmann J."/>
            <person name="van Vuuren H.J."/>
            <person name="Jones S.J."/>
            <person name="Pretorius I.S."/>
            <person name="Schmidt S.A."/>
            <person name="Borneman A.R."/>
        </authorList>
    </citation>
    <scope>NUCLEOTIDE SEQUENCE [LARGE SCALE GENOMIC DNA]</scope>
    <source>
        <strain evidence="5">cv. Chardonnay</strain>
        <tissue evidence="4">Leaf</tissue>
    </source>
</reference>
<dbReference type="InterPro" id="IPR006869">
    <property type="entry name" value="DUF547"/>
</dbReference>
<organism evidence="4 5">
    <name type="scientific">Vitis vinifera</name>
    <name type="common">Grape</name>
    <dbReference type="NCBI Taxonomy" id="29760"/>
    <lineage>
        <taxon>Eukaryota</taxon>
        <taxon>Viridiplantae</taxon>
        <taxon>Streptophyta</taxon>
        <taxon>Embryophyta</taxon>
        <taxon>Tracheophyta</taxon>
        <taxon>Spermatophyta</taxon>
        <taxon>Magnoliopsida</taxon>
        <taxon>eudicotyledons</taxon>
        <taxon>Gunneridae</taxon>
        <taxon>Pentapetalae</taxon>
        <taxon>rosids</taxon>
        <taxon>Vitales</taxon>
        <taxon>Vitaceae</taxon>
        <taxon>Viteae</taxon>
        <taxon>Vitis</taxon>
    </lineage>
</organism>
<comment type="caution">
    <text evidence="4">The sequence shown here is derived from an EMBL/GenBank/DDBJ whole genome shotgun (WGS) entry which is preliminary data.</text>
</comment>
<dbReference type="PANTHER" id="PTHR46361:SF3">
    <property type="entry name" value="ELECTRON CARRIER_ PROTEIN DISULFIDE OXIDOREDUCTASE"/>
    <property type="match status" value="1"/>
</dbReference>
<evidence type="ECO:0000313" key="5">
    <source>
        <dbReference type="Proteomes" id="UP000288805"/>
    </source>
</evidence>
<evidence type="ECO:0000256" key="2">
    <source>
        <dbReference type="SAM" id="Phobius"/>
    </source>
</evidence>
<keyword evidence="2" id="KW-0472">Membrane</keyword>
<dbReference type="AlphaFoldDB" id="A0A438F7M6"/>
<name>A0A438F7M6_VITVI</name>
<feature type="transmembrane region" description="Helical" evidence="2">
    <location>
        <begin position="275"/>
        <end position="297"/>
    </location>
</feature>
<keyword evidence="2" id="KW-0812">Transmembrane</keyword>
<evidence type="ECO:0000256" key="1">
    <source>
        <dbReference type="SAM" id="MobiDB-lite"/>
    </source>
</evidence>